<dbReference type="GeneID" id="98662791"/>
<feature type="transmembrane region" description="Helical" evidence="1">
    <location>
        <begin position="6"/>
        <end position="34"/>
    </location>
</feature>
<proteinExistence type="predicted"/>
<comment type="caution">
    <text evidence="2">The sequence shown here is derived from an EMBL/GenBank/DDBJ whole genome shotgun (WGS) entry which is preliminary data.</text>
</comment>
<evidence type="ECO:0000313" key="2">
    <source>
        <dbReference type="EMBL" id="RDB59359.1"/>
    </source>
</evidence>
<accession>A0A369LL10</accession>
<protein>
    <submittedName>
        <fullName evidence="2">Uncharacterized protein</fullName>
    </submittedName>
</protein>
<dbReference type="EMBL" id="QIBZ01000008">
    <property type="protein sequence ID" value="RNM34850.1"/>
    <property type="molecule type" value="Genomic_DNA"/>
</dbReference>
<evidence type="ECO:0000256" key="1">
    <source>
        <dbReference type="SAM" id="Phobius"/>
    </source>
</evidence>
<reference evidence="2 4" key="1">
    <citation type="journal article" date="2018" name="Elife">
        <title>Discovery and characterization of a prevalent human gut bacterial enzyme sufficient for the inactivation of a family of plant toxins.</title>
        <authorList>
            <person name="Koppel N."/>
            <person name="Bisanz J.E."/>
            <person name="Pandelia M.E."/>
            <person name="Turnbaugh P.J."/>
            <person name="Balskus E.P."/>
        </authorList>
    </citation>
    <scope>NUCLEOTIDE SEQUENCE [LARGE SCALE GENOMIC DNA]</scope>
    <source>
        <strain evidence="2 4">OB21 GAM31</strain>
    </source>
</reference>
<dbReference type="RefSeq" id="WP_114615307.1">
    <property type="nucleotide sequence ID" value="NZ_CALIRK010000017.1"/>
</dbReference>
<keyword evidence="5" id="KW-1185">Reference proteome</keyword>
<keyword evidence="1" id="KW-0812">Transmembrane</keyword>
<dbReference type="AlphaFoldDB" id="A0A369LL10"/>
<keyword evidence="1" id="KW-0472">Membrane</keyword>
<dbReference type="EMBL" id="PPTO01000005">
    <property type="protein sequence ID" value="RDB59359.1"/>
    <property type="molecule type" value="Genomic_DNA"/>
</dbReference>
<name>A0A369LL10_9ACTN</name>
<evidence type="ECO:0000313" key="5">
    <source>
        <dbReference type="Proteomes" id="UP000271472"/>
    </source>
</evidence>
<sequence>MSIESLYHFFFESFAGVGILVLAGLVISVLVCVIMEWRTRQAFKDRGEVEDDDDDFTFFDDDDDEDE</sequence>
<reference evidence="3" key="3">
    <citation type="journal article" date="2019" name="Microbiol. Resour. Announc.">
        <title>Draft Genome Sequences of Type Strains of Gordonibacter faecihominis, Paraeggerthella hongkongensis, Parvibacter caecicola,Slackia equolifaciens, Slackia faecicanis, and Slackia isoflavoniconvertens.</title>
        <authorList>
            <person name="Danylec N."/>
            <person name="Stoll D.A."/>
            <person name="Dotsch A."/>
            <person name="Huch M."/>
        </authorList>
    </citation>
    <scope>NUCLEOTIDE SEQUENCE</scope>
    <source>
        <strain evidence="3">DSM 22006</strain>
    </source>
</reference>
<dbReference type="OrthoDB" id="3197272at2"/>
<dbReference type="Proteomes" id="UP000271472">
    <property type="component" value="Unassembled WGS sequence"/>
</dbReference>
<evidence type="ECO:0000313" key="4">
    <source>
        <dbReference type="Proteomes" id="UP000253975"/>
    </source>
</evidence>
<dbReference type="Proteomes" id="UP000253975">
    <property type="component" value="Unassembled WGS sequence"/>
</dbReference>
<keyword evidence="1" id="KW-1133">Transmembrane helix</keyword>
<gene>
    <name evidence="2" type="ORF">C1881_04300</name>
    <name evidence="3" type="ORF">DMP05_05650</name>
</gene>
<evidence type="ECO:0000313" key="3">
    <source>
        <dbReference type="EMBL" id="RNM34850.1"/>
    </source>
</evidence>
<reference evidence="5" key="2">
    <citation type="submission" date="2018-05" db="EMBL/GenBank/DDBJ databases">
        <title>Genome Sequencing of selected type strains of the family Eggerthellaceae.</title>
        <authorList>
            <person name="Danylec N."/>
            <person name="Stoll D.A."/>
            <person name="Doetsch A."/>
            <person name="Huch M."/>
        </authorList>
    </citation>
    <scope>NUCLEOTIDE SEQUENCE [LARGE SCALE GENOMIC DNA]</scope>
    <source>
        <strain evidence="5">DSM 22006</strain>
    </source>
</reference>
<dbReference type="Pfam" id="PF20485">
    <property type="entry name" value="DUF6724"/>
    <property type="match status" value="1"/>
</dbReference>
<dbReference type="InterPro" id="IPR046570">
    <property type="entry name" value="DUF6724"/>
</dbReference>
<organism evidence="2 4">
    <name type="scientific">Slackia isoflavoniconvertens</name>
    <dbReference type="NCBI Taxonomy" id="572010"/>
    <lineage>
        <taxon>Bacteria</taxon>
        <taxon>Bacillati</taxon>
        <taxon>Actinomycetota</taxon>
        <taxon>Coriobacteriia</taxon>
        <taxon>Eggerthellales</taxon>
        <taxon>Eggerthellaceae</taxon>
        <taxon>Slackia</taxon>
    </lineage>
</organism>